<name>A0A1H0WFP4_9BACI</name>
<dbReference type="PIRSF" id="PIRSF005965">
    <property type="entry name" value="Chor_mut_AroH"/>
    <property type="match status" value="1"/>
</dbReference>
<dbReference type="UniPathway" id="UPA00120">
    <property type="reaction ID" value="UER00203"/>
</dbReference>
<dbReference type="InterPro" id="IPR035959">
    <property type="entry name" value="RutC-like_sf"/>
</dbReference>
<evidence type="ECO:0000256" key="3">
    <source>
        <dbReference type="PROSITE-ProRule" id="PRU00514"/>
    </source>
</evidence>
<sequence length="121" mass="13316">MIRGVRGATTVAENNDVEIIKATDELVKEMISKNHIAATDVAQVLISVTNDLDAVFPAAALRKIEGWSFVPVMCMQEIPVPNSLRKCIRVMMTVNTSIPQENINHIYLGNAVSLRPDLKAE</sequence>
<dbReference type="Pfam" id="PF07736">
    <property type="entry name" value="CM_1"/>
    <property type="match status" value="1"/>
</dbReference>
<feature type="binding site" evidence="2">
    <location>
        <position position="6"/>
    </location>
    <ligand>
        <name>prephenate</name>
        <dbReference type="ChEBI" id="CHEBI:29934"/>
    </ligand>
</feature>
<evidence type="ECO:0000313" key="5">
    <source>
        <dbReference type="Proteomes" id="UP000199159"/>
    </source>
</evidence>
<dbReference type="InterPro" id="IPR008243">
    <property type="entry name" value="Chorismate_mutase_AroH"/>
</dbReference>
<dbReference type="SUPFAM" id="SSF55298">
    <property type="entry name" value="YjgF-like"/>
    <property type="match status" value="1"/>
</dbReference>
<keyword evidence="2 3" id="KW-0057">Aromatic amino acid biosynthesis</keyword>
<dbReference type="GO" id="GO:0046417">
    <property type="term" value="P:chorismate metabolic process"/>
    <property type="evidence" value="ECO:0007669"/>
    <property type="project" value="TreeGrafter"/>
</dbReference>
<dbReference type="Gene3D" id="3.30.1330.40">
    <property type="entry name" value="RutC-like"/>
    <property type="match status" value="1"/>
</dbReference>
<dbReference type="Proteomes" id="UP000199159">
    <property type="component" value="Unassembled WGS sequence"/>
</dbReference>
<dbReference type="GO" id="GO:0008652">
    <property type="term" value="P:amino acid biosynthetic process"/>
    <property type="evidence" value="ECO:0007669"/>
    <property type="project" value="UniProtKB-UniRule"/>
</dbReference>
<dbReference type="NCBIfam" id="TIGR01796">
    <property type="entry name" value="CM_mono_aroH"/>
    <property type="match status" value="1"/>
</dbReference>
<evidence type="ECO:0000256" key="1">
    <source>
        <dbReference type="NCBIfam" id="TIGR01796"/>
    </source>
</evidence>
<feature type="binding site" evidence="2">
    <location>
        <position position="107"/>
    </location>
    <ligand>
        <name>prephenate</name>
        <dbReference type="ChEBI" id="CHEBI:29934"/>
    </ligand>
</feature>
<dbReference type="GO" id="GO:0004106">
    <property type="term" value="F:chorismate mutase activity"/>
    <property type="evidence" value="ECO:0007669"/>
    <property type="project" value="UniProtKB-UniRule"/>
</dbReference>
<evidence type="ECO:0000313" key="4">
    <source>
        <dbReference type="EMBL" id="SDP89305.1"/>
    </source>
</evidence>
<dbReference type="GO" id="GO:0009073">
    <property type="term" value="P:aromatic amino acid family biosynthetic process"/>
    <property type="evidence" value="ECO:0007669"/>
    <property type="project" value="UniProtKB-UniRule"/>
</dbReference>
<keyword evidence="3" id="KW-0413">Isomerase</keyword>
<organism evidence="4 5">
    <name type="scientific">Litchfieldia salsa</name>
    <dbReference type="NCBI Taxonomy" id="930152"/>
    <lineage>
        <taxon>Bacteria</taxon>
        <taxon>Bacillati</taxon>
        <taxon>Bacillota</taxon>
        <taxon>Bacilli</taxon>
        <taxon>Bacillales</taxon>
        <taxon>Bacillaceae</taxon>
        <taxon>Litchfieldia</taxon>
    </lineage>
</organism>
<keyword evidence="5" id="KW-1185">Reference proteome</keyword>
<dbReference type="OrthoDB" id="9802232at2"/>
<dbReference type="AlphaFoldDB" id="A0A1H0WFP4"/>
<dbReference type="RefSeq" id="WP_090857388.1">
    <property type="nucleotide sequence ID" value="NZ_FNJU01000011.1"/>
</dbReference>
<dbReference type="PANTHER" id="PTHR21164">
    <property type="entry name" value="CHORISMATE MUTASE"/>
    <property type="match status" value="1"/>
</dbReference>
<protein>
    <recommendedName>
        <fullName evidence="1 3">chorismate mutase</fullName>
        <ecNumber evidence="1 3">5.4.99.5</ecNumber>
    </recommendedName>
</protein>
<dbReference type="EC" id="5.4.99.5" evidence="1 3"/>
<accession>A0A1H0WFP4</accession>
<gene>
    <name evidence="4" type="ORF">SAMN05216565_1118</name>
</gene>
<reference evidence="5" key="1">
    <citation type="submission" date="2016-10" db="EMBL/GenBank/DDBJ databases">
        <authorList>
            <person name="Varghese N."/>
            <person name="Submissions S."/>
        </authorList>
    </citation>
    <scope>NUCLEOTIDE SEQUENCE [LARGE SCALE GENOMIC DNA]</scope>
    <source>
        <strain evidence="5">IBRC-M10078</strain>
    </source>
</reference>
<keyword evidence="2 3" id="KW-0028">Amino-acid biosynthesis</keyword>
<comment type="catalytic activity">
    <reaction evidence="3">
        <text>chorismate = prephenate</text>
        <dbReference type="Rhea" id="RHEA:13897"/>
        <dbReference type="ChEBI" id="CHEBI:29748"/>
        <dbReference type="ChEBI" id="CHEBI:29934"/>
        <dbReference type="EC" id="5.4.99.5"/>
    </reaction>
</comment>
<dbReference type="PANTHER" id="PTHR21164:SF0">
    <property type="entry name" value="CHORISMATE MUTASE AROH"/>
    <property type="match status" value="1"/>
</dbReference>
<dbReference type="PROSITE" id="PS51167">
    <property type="entry name" value="CHORISMATE_MUT_1"/>
    <property type="match status" value="1"/>
</dbReference>
<feature type="binding site" evidence="2">
    <location>
        <position position="89"/>
    </location>
    <ligand>
        <name>prephenate</name>
        <dbReference type="ChEBI" id="CHEBI:29934"/>
    </ligand>
</feature>
<dbReference type="STRING" id="930152.SAMN05216565_1118"/>
<proteinExistence type="predicted"/>
<dbReference type="CDD" id="cd02185">
    <property type="entry name" value="AroH"/>
    <property type="match status" value="1"/>
</dbReference>
<evidence type="ECO:0000256" key="2">
    <source>
        <dbReference type="PIRSR" id="PIRSR005965-1"/>
    </source>
</evidence>
<dbReference type="EMBL" id="FNJU01000011">
    <property type="protein sequence ID" value="SDP89305.1"/>
    <property type="molecule type" value="Genomic_DNA"/>
</dbReference>